<evidence type="ECO:0000256" key="1">
    <source>
        <dbReference type="ARBA" id="ARBA00004496"/>
    </source>
</evidence>
<dbReference type="GO" id="GO:0015631">
    <property type="term" value="F:tubulin binding"/>
    <property type="evidence" value="ECO:0007669"/>
    <property type="project" value="InterPro"/>
</dbReference>
<feature type="region of interest" description="Disordered" evidence="6">
    <location>
        <begin position="218"/>
        <end position="323"/>
    </location>
</feature>
<feature type="compositionally biased region" description="Acidic residues" evidence="6">
    <location>
        <begin position="242"/>
        <end position="262"/>
    </location>
</feature>
<comment type="subcellular location">
    <subcellularLocation>
        <location evidence="1">Cytoplasm</location>
    </subcellularLocation>
</comment>
<evidence type="ECO:0000256" key="3">
    <source>
        <dbReference type="ARBA" id="ARBA00022737"/>
    </source>
</evidence>
<keyword evidence="2" id="KW-0963">Cytoplasm</keyword>
<dbReference type="InterPro" id="IPR011990">
    <property type="entry name" value="TPR-like_helical_dom_sf"/>
</dbReference>
<evidence type="ECO:0000256" key="5">
    <source>
        <dbReference type="PROSITE-ProRule" id="PRU00339"/>
    </source>
</evidence>
<sequence>LNFKENSKSRINSLANARHVPGGGNVKVKSSKTKSGKLRSYEDWDRIGREIERELEMDEQNGERDDKVAATGTEGGEERNNDEDEKALKSICRDLSKRICNMPQQIRAVHAQREKEKGNEALIAGDYNEALGYYNRSIVFEPTTAVYNNRALLYLKQRKWKLSVKDCNRVLEKEPENFKALLRRAQALYELHSLEKAQKDLQLALSLEPKNSRAATLLRKVREEHASRQRSNLEGGRRMVIDEVDEDEFEFDDTEKEDEEGDEKNASNGDSSQKQPFPLKQGVEIEEVFDESERELSENEKETPPKASGDTQHGKKSGVKENAQFEKEALLSTTGEIEKKRMQLIQGLKRTDAITLKSALDIKLDAEMLEQYVFALKTISLPQEFHGKGEEEEEEEEELTALVCTANA</sequence>
<dbReference type="InterPro" id="IPR019734">
    <property type="entry name" value="TPR_rpt"/>
</dbReference>
<organism evidence="7">
    <name type="scientific">Taenia asiatica</name>
    <name type="common">Asian tapeworm</name>
    <dbReference type="NCBI Taxonomy" id="60517"/>
    <lineage>
        <taxon>Eukaryota</taxon>
        <taxon>Metazoa</taxon>
        <taxon>Spiralia</taxon>
        <taxon>Lophotrochozoa</taxon>
        <taxon>Platyhelminthes</taxon>
        <taxon>Cestoda</taxon>
        <taxon>Eucestoda</taxon>
        <taxon>Cyclophyllidea</taxon>
        <taxon>Taeniidae</taxon>
        <taxon>Taenia</taxon>
    </lineage>
</organism>
<dbReference type="GO" id="GO:0031072">
    <property type="term" value="F:heat shock protein binding"/>
    <property type="evidence" value="ECO:0007669"/>
    <property type="project" value="TreeGrafter"/>
</dbReference>
<dbReference type="PANTHER" id="PTHR45984:SF1">
    <property type="entry name" value="SPAG1 AXONEMAL DYNEIN ASSEMBLY FACTOR"/>
    <property type="match status" value="1"/>
</dbReference>
<feature type="compositionally biased region" description="Polar residues" evidence="6">
    <location>
        <begin position="266"/>
        <end position="275"/>
    </location>
</feature>
<feature type="repeat" description="TPR" evidence="5">
    <location>
        <begin position="111"/>
        <end position="144"/>
    </location>
</feature>
<dbReference type="STRING" id="60517.A0A158RA96"/>
<feature type="region of interest" description="Disordered" evidence="6">
    <location>
        <begin position="1"/>
        <end position="38"/>
    </location>
</feature>
<keyword evidence="4 5" id="KW-0802">TPR repeat</keyword>
<feature type="compositionally biased region" description="Basic and acidic residues" evidence="6">
    <location>
        <begin position="294"/>
        <end position="304"/>
    </location>
</feature>
<evidence type="ECO:0000256" key="6">
    <source>
        <dbReference type="SAM" id="MobiDB-lite"/>
    </source>
</evidence>
<keyword evidence="3" id="KW-0677">Repeat</keyword>
<dbReference type="InterPro" id="IPR051982">
    <property type="entry name" value="CiliaryAsmbly_MitoImport"/>
</dbReference>
<dbReference type="GO" id="GO:0005829">
    <property type="term" value="C:cytosol"/>
    <property type="evidence" value="ECO:0007669"/>
    <property type="project" value="TreeGrafter"/>
</dbReference>
<dbReference type="Pfam" id="PF14559">
    <property type="entry name" value="TPR_19"/>
    <property type="match status" value="1"/>
</dbReference>
<evidence type="ECO:0000256" key="4">
    <source>
        <dbReference type="ARBA" id="ARBA00022803"/>
    </source>
</evidence>
<name>A0A158RA96_TAEAS</name>
<evidence type="ECO:0000256" key="2">
    <source>
        <dbReference type="ARBA" id="ARBA00022490"/>
    </source>
</evidence>
<feature type="compositionally biased region" description="Acidic residues" evidence="6">
    <location>
        <begin position="390"/>
        <end position="399"/>
    </location>
</feature>
<dbReference type="SMART" id="SM00028">
    <property type="entry name" value="TPR"/>
    <property type="match status" value="3"/>
</dbReference>
<feature type="region of interest" description="Disordered" evidence="6">
    <location>
        <begin position="53"/>
        <end position="85"/>
    </location>
</feature>
<evidence type="ECO:0000313" key="7">
    <source>
        <dbReference type="WBParaSite" id="TASK_0000872101-mRNA-1"/>
    </source>
</evidence>
<proteinExistence type="predicted"/>
<dbReference type="PROSITE" id="PS51491">
    <property type="entry name" value="TAU_MAP_2"/>
    <property type="match status" value="1"/>
</dbReference>
<accession>A0A158RA96</accession>
<protein>
    <submittedName>
        <fullName evidence="7">TPR_REGION domain-containing protein</fullName>
    </submittedName>
</protein>
<feature type="region of interest" description="Disordered" evidence="6">
    <location>
        <begin position="385"/>
        <end position="408"/>
    </location>
</feature>
<dbReference type="PANTHER" id="PTHR45984">
    <property type="entry name" value="RNA (RNA) POLYMERASE II ASSOCIATED PROTEIN HOMOLOG"/>
    <property type="match status" value="1"/>
</dbReference>
<dbReference type="Gene3D" id="1.25.40.10">
    <property type="entry name" value="Tetratricopeptide repeat domain"/>
    <property type="match status" value="1"/>
</dbReference>
<dbReference type="AlphaFoldDB" id="A0A158RA96"/>
<reference evidence="7" key="1">
    <citation type="submission" date="2016-04" db="UniProtKB">
        <authorList>
            <consortium name="WormBaseParasite"/>
        </authorList>
    </citation>
    <scope>IDENTIFICATION</scope>
</reference>
<dbReference type="GO" id="GO:0006626">
    <property type="term" value="P:protein targeting to mitochondrion"/>
    <property type="evidence" value="ECO:0007669"/>
    <property type="project" value="TreeGrafter"/>
</dbReference>
<dbReference type="PROSITE" id="PS50005">
    <property type="entry name" value="TPR"/>
    <property type="match status" value="2"/>
</dbReference>
<dbReference type="WBParaSite" id="TASK_0000872101-mRNA-1">
    <property type="protein sequence ID" value="TASK_0000872101-mRNA-1"/>
    <property type="gene ID" value="TASK_0000872101"/>
</dbReference>
<dbReference type="GO" id="GO:0005739">
    <property type="term" value="C:mitochondrion"/>
    <property type="evidence" value="ECO:0007669"/>
    <property type="project" value="TreeGrafter"/>
</dbReference>
<dbReference type="SUPFAM" id="SSF48452">
    <property type="entry name" value="TPR-like"/>
    <property type="match status" value="1"/>
</dbReference>
<dbReference type="InterPro" id="IPR001084">
    <property type="entry name" value="MAP_tubulin-bd_rpt"/>
</dbReference>
<feature type="repeat" description="TPR" evidence="5">
    <location>
        <begin position="178"/>
        <end position="211"/>
    </location>
</feature>
<feature type="compositionally biased region" description="Acidic residues" evidence="6">
    <location>
        <begin position="284"/>
        <end position="293"/>
    </location>
</feature>